<dbReference type="STRING" id="246194.CHY_2503"/>
<sequence>MPVRLNVCSMNKKPKVFLDACCWIAAAISPDGGSAKILKLAKAGYIQIVVTKEILIEAHRNIKEDKKNGKKALTRFYCELQTTKIITVDEPTNEEKDCWRSLVAEKDCHVLAGAYKANADFLVSLDKKHILTEKVKKEFPIPVMDTKEFLTEILSNF</sequence>
<evidence type="ECO:0000259" key="1">
    <source>
        <dbReference type="Pfam" id="PF13470"/>
    </source>
</evidence>
<dbReference type="NCBIfam" id="TIGR00305">
    <property type="entry name" value="putative toxin-antitoxin system toxin component, PIN family"/>
    <property type="match status" value="1"/>
</dbReference>
<dbReference type="PANTHER" id="PTHR34610:SF4">
    <property type="entry name" value="SLL8027 PROTEIN"/>
    <property type="match status" value="1"/>
</dbReference>
<dbReference type="EMBL" id="CP000141">
    <property type="protein sequence ID" value="ABB14496.1"/>
    <property type="molecule type" value="Genomic_DNA"/>
</dbReference>
<dbReference type="InParanoid" id="Q3A987"/>
<dbReference type="Proteomes" id="UP000002706">
    <property type="component" value="Chromosome"/>
</dbReference>
<dbReference type="OrthoDB" id="516346at2"/>
<evidence type="ECO:0000313" key="3">
    <source>
        <dbReference type="Proteomes" id="UP000002706"/>
    </source>
</evidence>
<dbReference type="Gene3D" id="3.40.50.1010">
    <property type="entry name" value="5'-nuclease"/>
    <property type="match status" value="1"/>
</dbReference>
<dbReference type="CDD" id="cd09854">
    <property type="entry name" value="PIN_VapC-like"/>
    <property type="match status" value="1"/>
</dbReference>
<dbReference type="SUPFAM" id="SSF88723">
    <property type="entry name" value="PIN domain-like"/>
    <property type="match status" value="1"/>
</dbReference>
<organism evidence="2 3">
    <name type="scientific">Carboxydothermus hydrogenoformans (strain ATCC BAA-161 / DSM 6008 / Z-2901)</name>
    <dbReference type="NCBI Taxonomy" id="246194"/>
    <lineage>
        <taxon>Bacteria</taxon>
        <taxon>Bacillati</taxon>
        <taxon>Bacillota</taxon>
        <taxon>Clostridia</taxon>
        <taxon>Thermoanaerobacterales</taxon>
        <taxon>Thermoanaerobacteraceae</taxon>
        <taxon>Carboxydothermus</taxon>
    </lineage>
</organism>
<dbReference type="AlphaFoldDB" id="Q3A987"/>
<keyword evidence="3" id="KW-1185">Reference proteome</keyword>
<reference evidence="2 3" key="1">
    <citation type="journal article" date="2005" name="PLoS Genet.">
        <title>Life in hot carbon monoxide: the complete genome sequence of Carboxydothermus hydrogenoformans Z-2901.</title>
        <authorList>
            <person name="Wu M."/>
            <person name="Ren Q."/>
            <person name="Durkin A.S."/>
            <person name="Daugherty S.C."/>
            <person name="Brinkac L.M."/>
            <person name="Dodson R.J."/>
            <person name="Madupu R."/>
            <person name="Sullivan S.A."/>
            <person name="Kolonay J.F."/>
            <person name="Haft D.H."/>
            <person name="Nelson W.C."/>
            <person name="Tallon L.J."/>
            <person name="Jones K.M."/>
            <person name="Ulrich L.E."/>
            <person name="Gonzalez J.M."/>
            <person name="Zhulin I.B."/>
            <person name="Robb F.T."/>
            <person name="Eisen J.A."/>
        </authorList>
    </citation>
    <scope>NUCLEOTIDE SEQUENCE [LARGE SCALE GENOMIC DNA]</scope>
    <source>
        <strain evidence="3">ATCC BAA-161 / DSM 6008 / Z-2901</strain>
    </source>
</reference>
<feature type="domain" description="PIN" evidence="1">
    <location>
        <begin position="15"/>
        <end position="128"/>
    </location>
</feature>
<dbReference type="InterPro" id="IPR029060">
    <property type="entry name" value="PIN-like_dom_sf"/>
</dbReference>
<dbReference type="eggNOG" id="COG1569">
    <property type="taxonomic scope" value="Bacteria"/>
</dbReference>
<protein>
    <recommendedName>
        <fullName evidence="1">PIN domain-containing protein</fullName>
    </recommendedName>
</protein>
<dbReference type="Pfam" id="PF13470">
    <property type="entry name" value="PIN_3"/>
    <property type="match status" value="1"/>
</dbReference>
<gene>
    <name evidence="2" type="ordered locus">CHY_2503</name>
</gene>
<dbReference type="HOGENOM" id="CLU_1739653_0_0_9"/>
<dbReference type="InterPro" id="IPR002850">
    <property type="entry name" value="PIN_toxin-like"/>
</dbReference>
<proteinExistence type="predicted"/>
<accession>Q3A987</accession>
<dbReference type="KEGG" id="chy:CHY_2503"/>
<evidence type="ECO:0000313" key="2">
    <source>
        <dbReference type="EMBL" id="ABB14496.1"/>
    </source>
</evidence>
<dbReference type="PANTHER" id="PTHR34610">
    <property type="entry name" value="SSL7007 PROTEIN"/>
    <property type="match status" value="1"/>
</dbReference>
<name>Q3A987_CARHZ</name>
<dbReference type="InterPro" id="IPR002716">
    <property type="entry name" value="PIN_dom"/>
</dbReference>